<dbReference type="SMART" id="SM00252">
    <property type="entry name" value="SH2"/>
    <property type="match status" value="1"/>
</dbReference>
<dbReference type="PROSITE" id="PS50001">
    <property type="entry name" value="SH2"/>
    <property type="match status" value="1"/>
</dbReference>
<dbReference type="EMBL" id="JAHRIQ010087543">
    <property type="protein sequence ID" value="MEQ2249960.1"/>
    <property type="molecule type" value="Genomic_DNA"/>
</dbReference>
<dbReference type="InterPro" id="IPR000980">
    <property type="entry name" value="SH2"/>
</dbReference>
<organism evidence="3 4">
    <name type="scientific">Ilyodon furcidens</name>
    <name type="common">goldbreast splitfin</name>
    <dbReference type="NCBI Taxonomy" id="33524"/>
    <lineage>
        <taxon>Eukaryota</taxon>
        <taxon>Metazoa</taxon>
        <taxon>Chordata</taxon>
        <taxon>Craniata</taxon>
        <taxon>Vertebrata</taxon>
        <taxon>Euteleostomi</taxon>
        <taxon>Actinopterygii</taxon>
        <taxon>Neopterygii</taxon>
        <taxon>Teleostei</taxon>
        <taxon>Neoteleostei</taxon>
        <taxon>Acanthomorphata</taxon>
        <taxon>Ovalentaria</taxon>
        <taxon>Atherinomorphae</taxon>
        <taxon>Cyprinodontiformes</taxon>
        <taxon>Goodeidae</taxon>
        <taxon>Ilyodon</taxon>
    </lineage>
</organism>
<proteinExistence type="predicted"/>
<comment type="caution">
    <text evidence="3">The sequence shown here is derived from an EMBL/GenBank/DDBJ whole genome shotgun (WGS) entry which is preliminary data.</text>
</comment>
<reference evidence="3 4" key="1">
    <citation type="submission" date="2021-06" db="EMBL/GenBank/DDBJ databases">
        <authorList>
            <person name="Palmer J.M."/>
        </authorList>
    </citation>
    <scope>NUCLEOTIDE SEQUENCE [LARGE SCALE GENOMIC DNA]</scope>
    <source>
        <strain evidence="4">if_2019</strain>
        <tissue evidence="3">Muscle</tissue>
    </source>
</reference>
<sequence>MMQEVDSTQAGSQRVFSVLDRLLVTHPVWLQLSLNQDSALYILLREPIGTFLVRKCSSSQRKVLCLRVAADRSASSVKECFICEEDSTFALESSALSFPDLCRLVAFYCIS</sequence>
<evidence type="ECO:0000259" key="2">
    <source>
        <dbReference type="PROSITE" id="PS50001"/>
    </source>
</evidence>
<keyword evidence="4" id="KW-1185">Reference proteome</keyword>
<dbReference type="Proteomes" id="UP001482620">
    <property type="component" value="Unassembled WGS sequence"/>
</dbReference>
<feature type="non-terminal residue" evidence="3">
    <location>
        <position position="111"/>
    </location>
</feature>
<gene>
    <name evidence="3" type="ORF">ILYODFUR_034900</name>
</gene>
<name>A0ABV0UXQ7_9TELE</name>
<dbReference type="Gene3D" id="3.30.505.10">
    <property type="entry name" value="SH2 domain"/>
    <property type="match status" value="1"/>
</dbReference>
<evidence type="ECO:0000313" key="3">
    <source>
        <dbReference type="EMBL" id="MEQ2249960.1"/>
    </source>
</evidence>
<evidence type="ECO:0000313" key="4">
    <source>
        <dbReference type="Proteomes" id="UP001482620"/>
    </source>
</evidence>
<protein>
    <recommendedName>
        <fullName evidence="2">SH2 domain-containing protein</fullName>
    </recommendedName>
</protein>
<dbReference type="Pfam" id="PF00017">
    <property type="entry name" value="SH2"/>
    <property type="match status" value="1"/>
</dbReference>
<feature type="domain" description="SH2" evidence="2">
    <location>
        <begin position="29"/>
        <end position="111"/>
    </location>
</feature>
<dbReference type="SUPFAM" id="SSF55550">
    <property type="entry name" value="SH2 domain"/>
    <property type="match status" value="1"/>
</dbReference>
<accession>A0ABV0UXQ7</accession>
<evidence type="ECO:0000256" key="1">
    <source>
        <dbReference type="PROSITE-ProRule" id="PRU00191"/>
    </source>
</evidence>
<dbReference type="InterPro" id="IPR036860">
    <property type="entry name" value="SH2_dom_sf"/>
</dbReference>
<keyword evidence="1" id="KW-0727">SH2 domain</keyword>